<reference evidence="3 4" key="2">
    <citation type="submission" date="2019-06" db="EMBL/GenBank/DDBJ databases">
        <title>Co-occurence of chitin degradation, pigmentation and bioactivity in marine Pseudoalteromonas.</title>
        <authorList>
            <person name="Sonnenschein E.C."/>
            <person name="Bech P.K."/>
        </authorList>
    </citation>
    <scope>NUCLEOTIDE SEQUENCE [LARGE SCALE GENOMIC DNA]</scope>
    <source>
        <strain evidence="4">S2231</strain>
        <strain evidence="3">S2233</strain>
    </source>
</reference>
<evidence type="ECO:0000313" key="3">
    <source>
        <dbReference type="Proteomes" id="UP000305730"/>
    </source>
</evidence>
<evidence type="ECO:0000313" key="2">
    <source>
        <dbReference type="EMBL" id="TMP59213.1"/>
    </source>
</evidence>
<evidence type="ECO:0000313" key="4">
    <source>
        <dbReference type="Proteomes" id="UP000307706"/>
    </source>
</evidence>
<gene>
    <name evidence="2" type="ORF">CWB96_09710</name>
    <name evidence="1" type="ORF">CWB97_11655</name>
</gene>
<sequence length="121" mass="13563">MHKSFFLIIILLCQPLLDSFDVENNNDAFHLTTHLLSAAQTLEAHCAAANDHERHTLQHDNLSSQLSEAADEAHCHACHISHILWLDILTSNIGYRSVLNYQSTSAFINAQHTVLLRPPIS</sequence>
<evidence type="ECO:0008006" key="5">
    <source>
        <dbReference type="Google" id="ProtNLM"/>
    </source>
</evidence>
<comment type="caution">
    <text evidence="2">The sequence shown here is derived from an EMBL/GenBank/DDBJ whole genome shotgun (WGS) entry which is preliminary data.</text>
</comment>
<accession>A0A5S3XRK0</accession>
<reference evidence="2 4" key="1">
    <citation type="submission" date="2017-12" db="EMBL/GenBank/DDBJ databases">
        <authorList>
            <person name="Paulsen S."/>
            <person name="Gram L.K."/>
        </authorList>
    </citation>
    <scope>NUCLEOTIDE SEQUENCE [LARGE SCALE GENOMIC DNA]</scope>
    <source>
        <strain evidence="2 4">S2231</strain>
        <strain evidence="1">S2233</strain>
    </source>
</reference>
<dbReference type="Proteomes" id="UP000305730">
    <property type="component" value="Unassembled WGS sequence"/>
</dbReference>
<dbReference type="OrthoDB" id="6293310at2"/>
<dbReference type="Proteomes" id="UP000307706">
    <property type="component" value="Unassembled WGS sequence"/>
</dbReference>
<reference evidence="2" key="3">
    <citation type="submission" date="2019-09" db="EMBL/GenBank/DDBJ databases">
        <title>Co-occurence of chitin degradation, pigmentation and bioactivity in marine Pseudoalteromonas.</title>
        <authorList>
            <person name="Sonnenschein E.C."/>
            <person name="Bech P.K."/>
        </authorList>
    </citation>
    <scope>NUCLEOTIDE SEQUENCE</scope>
    <source>
        <strain evidence="2">S2231</strain>
        <strain evidence="1">S2233</strain>
    </source>
</reference>
<name>A0A5S3XRK0_9GAMM</name>
<keyword evidence="3" id="KW-1185">Reference proteome</keyword>
<proteinExistence type="predicted"/>
<organism evidence="2 4">
    <name type="scientific">Pseudoalteromonas citrea</name>
    <dbReference type="NCBI Taxonomy" id="43655"/>
    <lineage>
        <taxon>Bacteria</taxon>
        <taxon>Pseudomonadati</taxon>
        <taxon>Pseudomonadota</taxon>
        <taxon>Gammaproteobacteria</taxon>
        <taxon>Alteromonadales</taxon>
        <taxon>Pseudoalteromonadaceae</taxon>
        <taxon>Pseudoalteromonas</taxon>
    </lineage>
</organism>
<dbReference type="AlphaFoldDB" id="A0A5S3XRK0"/>
<evidence type="ECO:0000313" key="1">
    <source>
        <dbReference type="EMBL" id="TMP42608.1"/>
    </source>
</evidence>
<dbReference type="EMBL" id="PNCL01000048">
    <property type="protein sequence ID" value="TMP59213.1"/>
    <property type="molecule type" value="Genomic_DNA"/>
</dbReference>
<protein>
    <recommendedName>
        <fullName evidence="5">DUF2946 domain-containing protein</fullName>
    </recommendedName>
</protein>
<dbReference type="RefSeq" id="WP_138597149.1">
    <property type="nucleotide sequence ID" value="NZ_PNCK01000038.1"/>
</dbReference>
<dbReference type="EMBL" id="PNCK01000038">
    <property type="protein sequence ID" value="TMP42608.1"/>
    <property type="molecule type" value="Genomic_DNA"/>
</dbReference>